<evidence type="ECO:0000313" key="2">
    <source>
        <dbReference type="Proteomes" id="UP000266861"/>
    </source>
</evidence>
<evidence type="ECO:0000313" key="1">
    <source>
        <dbReference type="EMBL" id="RHZ75589.1"/>
    </source>
</evidence>
<name>A0A397II03_9GLOM</name>
<sequence length="66" mass="8024">MERAYAKCAKIYRWMLERHALIKHPSFAKMIEFEKRASDLRSSFLTIGRRKMKKILLIQFNLIFFT</sequence>
<gene>
    <name evidence="1" type="ORF">Glove_212g206</name>
</gene>
<proteinExistence type="predicted"/>
<dbReference type="EMBL" id="PQFF01000197">
    <property type="protein sequence ID" value="RHZ75589.1"/>
    <property type="molecule type" value="Genomic_DNA"/>
</dbReference>
<dbReference type="AlphaFoldDB" id="A0A397II03"/>
<organism evidence="1 2">
    <name type="scientific">Diversispora epigaea</name>
    <dbReference type="NCBI Taxonomy" id="1348612"/>
    <lineage>
        <taxon>Eukaryota</taxon>
        <taxon>Fungi</taxon>
        <taxon>Fungi incertae sedis</taxon>
        <taxon>Mucoromycota</taxon>
        <taxon>Glomeromycotina</taxon>
        <taxon>Glomeromycetes</taxon>
        <taxon>Diversisporales</taxon>
        <taxon>Diversisporaceae</taxon>
        <taxon>Diversispora</taxon>
    </lineage>
</organism>
<accession>A0A397II03</accession>
<protein>
    <submittedName>
        <fullName evidence="1">Uncharacterized protein</fullName>
    </submittedName>
</protein>
<dbReference type="OrthoDB" id="642895at2759"/>
<reference evidence="1 2" key="1">
    <citation type="submission" date="2018-08" db="EMBL/GenBank/DDBJ databases">
        <title>Genome and evolution of the arbuscular mycorrhizal fungus Diversispora epigaea (formerly Glomus versiforme) and its bacterial endosymbionts.</title>
        <authorList>
            <person name="Sun X."/>
            <person name="Fei Z."/>
            <person name="Harrison M."/>
        </authorList>
    </citation>
    <scope>NUCLEOTIDE SEQUENCE [LARGE SCALE GENOMIC DNA]</scope>
    <source>
        <strain evidence="1 2">IT104</strain>
    </source>
</reference>
<dbReference type="Proteomes" id="UP000266861">
    <property type="component" value="Unassembled WGS sequence"/>
</dbReference>
<comment type="caution">
    <text evidence="1">The sequence shown here is derived from an EMBL/GenBank/DDBJ whole genome shotgun (WGS) entry which is preliminary data.</text>
</comment>
<keyword evidence="2" id="KW-1185">Reference proteome</keyword>